<feature type="domain" description="AAA+ ATPase" evidence="4">
    <location>
        <begin position="565"/>
        <end position="692"/>
    </location>
</feature>
<name>A0A553HWC3_9PEZI</name>
<feature type="region of interest" description="Disordered" evidence="3">
    <location>
        <begin position="1"/>
        <end position="97"/>
    </location>
</feature>
<dbReference type="InterPro" id="IPR027417">
    <property type="entry name" value="P-loop_NTPase"/>
</dbReference>
<keyword evidence="2" id="KW-0067">ATP-binding</keyword>
<dbReference type="Gene3D" id="3.40.50.300">
    <property type="entry name" value="P-loop containing nucleotide triphosphate hydrolases"/>
    <property type="match status" value="1"/>
</dbReference>
<evidence type="ECO:0000313" key="5">
    <source>
        <dbReference type="EMBL" id="TRX92245.1"/>
    </source>
</evidence>
<dbReference type="GO" id="GO:0005524">
    <property type="term" value="F:ATP binding"/>
    <property type="evidence" value="ECO:0007669"/>
    <property type="project" value="UniProtKB-KW"/>
</dbReference>
<feature type="region of interest" description="Disordered" evidence="3">
    <location>
        <begin position="486"/>
        <end position="511"/>
    </location>
</feature>
<dbReference type="OrthoDB" id="10042665at2759"/>
<evidence type="ECO:0000256" key="3">
    <source>
        <dbReference type="SAM" id="MobiDB-lite"/>
    </source>
</evidence>
<sequence length="792" mass="90536">MFPLRPSLRANNRQQRPPDLRPETEPLITRKLSRYSRKDYKNKEADASPIKADSKDSDQRESPDMSEESGQHSESESSDFQEDRNSESSEGGLEREDLQKRKVMAMIYCLESILNTNRNLQEGWRLESGSNSKIRNSEDESRTFPSSKTISATPITSARNKVSTNLQITISDDRSCGRKRIQIASEEAPSKNNPSFESPWQGTRILPLEGIAYSYPAKGVRPGGFANPALEGYQRQMRQMTFREKDALGLESPNEFSTHFLAQGNDPEPNRYHVDENCTLNHDLRIIRENLNIQDGSLLTIEILHPDKDEYPNHNSEVIELKSQDIKAAMKTLWKYFNFGVDDAVPTRDIILSIPYLPIFHIRRKGLSSFLKTLEDTKRQEFQVFIDYIFKEYEAEYKLVDDIIRKGRIIHRYIKYLFKPGDVVVQGNHQDSRGYLSTTWLEERSQQKRGFDSETYDLEAETEQGLQGSSNERYMIDMKMFRELHKPERKSSSARRDDLGPVVLKQNDPPDDNFIYLNPPDYQGLQPQEEEMVGFREKTKRLIQALISNQIEAEMSTDLITGKGNGLIMLLHGGPGTGKALTAESVAEIAEKPLYPVTCGDIGTKPEEIEEYLESVLHIGKTWGCVVLLDEADVFLEQRGLEDLHRNALVSVFLRVLEYYDGILILTSNRVGIFDEAFKSRIQLALHYKNLSPHQRTQIWGNFFSRLEEINEDGIDFLDLKDNTEELAKHKLNGREIRNVITTARYTTIAQIFKLALSSSSANKKLEVDLAVAEDQLWVSGKLASGTRFVSP</sequence>
<dbReference type="InterPro" id="IPR003959">
    <property type="entry name" value="ATPase_AAA_core"/>
</dbReference>
<dbReference type="PRINTS" id="PR00819">
    <property type="entry name" value="CBXCFQXSUPER"/>
</dbReference>
<evidence type="ECO:0000259" key="4">
    <source>
        <dbReference type="SMART" id="SM00382"/>
    </source>
</evidence>
<comment type="caution">
    <text evidence="5">The sequence shown here is derived from an EMBL/GenBank/DDBJ whole genome shotgun (WGS) entry which is preliminary data.</text>
</comment>
<dbReference type="SMART" id="SM00382">
    <property type="entry name" value="AAA"/>
    <property type="match status" value="1"/>
</dbReference>
<dbReference type="GO" id="GO:0016887">
    <property type="term" value="F:ATP hydrolysis activity"/>
    <property type="evidence" value="ECO:0007669"/>
    <property type="project" value="InterPro"/>
</dbReference>
<evidence type="ECO:0000256" key="2">
    <source>
        <dbReference type="ARBA" id="ARBA00022840"/>
    </source>
</evidence>
<dbReference type="InterPro" id="IPR056599">
    <property type="entry name" value="AAA_lid_fung"/>
</dbReference>
<dbReference type="SUPFAM" id="SSF52540">
    <property type="entry name" value="P-loop containing nucleoside triphosphate hydrolases"/>
    <property type="match status" value="1"/>
</dbReference>
<dbReference type="InterPro" id="IPR000641">
    <property type="entry name" value="CbxX/CfxQ"/>
</dbReference>
<dbReference type="Pfam" id="PF23232">
    <property type="entry name" value="AAA_lid_13"/>
    <property type="match status" value="1"/>
</dbReference>
<reference evidence="6" key="1">
    <citation type="submission" date="2019-06" db="EMBL/GenBank/DDBJ databases">
        <title>Draft genome sequence of the griseofulvin-producing fungus Xylaria cubensis strain G536.</title>
        <authorList>
            <person name="Mead M.E."/>
            <person name="Raja H.A."/>
            <person name="Steenwyk J.L."/>
            <person name="Knowles S.L."/>
            <person name="Oberlies N.H."/>
            <person name="Rokas A."/>
        </authorList>
    </citation>
    <scope>NUCLEOTIDE SEQUENCE [LARGE SCALE GENOMIC DNA]</scope>
    <source>
        <strain evidence="6">G536</strain>
    </source>
</reference>
<dbReference type="Pfam" id="PF00004">
    <property type="entry name" value="AAA"/>
    <property type="match status" value="1"/>
</dbReference>
<dbReference type="STRING" id="2512241.A0A553HWC3"/>
<dbReference type="AlphaFoldDB" id="A0A553HWC3"/>
<dbReference type="Proteomes" id="UP000319160">
    <property type="component" value="Unassembled WGS sequence"/>
</dbReference>
<feature type="compositionally biased region" description="Basic and acidic residues" evidence="3">
    <location>
        <begin position="36"/>
        <end position="97"/>
    </location>
</feature>
<evidence type="ECO:0000313" key="6">
    <source>
        <dbReference type="Proteomes" id="UP000319160"/>
    </source>
</evidence>
<feature type="region of interest" description="Disordered" evidence="3">
    <location>
        <begin position="127"/>
        <end position="148"/>
    </location>
</feature>
<accession>A0A553HWC3</accession>
<dbReference type="EMBL" id="VFLP01000038">
    <property type="protein sequence ID" value="TRX92245.1"/>
    <property type="molecule type" value="Genomic_DNA"/>
</dbReference>
<dbReference type="InterPro" id="IPR003593">
    <property type="entry name" value="AAA+_ATPase"/>
</dbReference>
<feature type="compositionally biased region" description="Basic and acidic residues" evidence="3">
    <location>
        <begin position="486"/>
        <end position="499"/>
    </location>
</feature>
<proteinExistence type="predicted"/>
<keyword evidence="1" id="KW-0547">Nucleotide-binding</keyword>
<protein>
    <recommendedName>
        <fullName evidence="4">AAA+ ATPase domain-containing protein</fullName>
    </recommendedName>
</protein>
<gene>
    <name evidence="5" type="ORF">FHL15_006860</name>
</gene>
<dbReference type="PANTHER" id="PTHR46411">
    <property type="entry name" value="FAMILY ATPASE, PUTATIVE-RELATED"/>
    <property type="match status" value="1"/>
</dbReference>
<dbReference type="PANTHER" id="PTHR46411:SF2">
    <property type="entry name" value="AAA+ ATPASE DOMAIN-CONTAINING PROTEIN"/>
    <property type="match status" value="1"/>
</dbReference>
<evidence type="ECO:0000256" key="1">
    <source>
        <dbReference type="ARBA" id="ARBA00022741"/>
    </source>
</evidence>
<keyword evidence="6" id="KW-1185">Reference proteome</keyword>
<organism evidence="5 6">
    <name type="scientific">Xylaria flabelliformis</name>
    <dbReference type="NCBI Taxonomy" id="2512241"/>
    <lineage>
        <taxon>Eukaryota</taxon>
        <taxon>Fungi</taxon>
        <taxon>Dikarya</taxon>
        <taxon>Ascomycota</taxon>
        <taxon>Pezizomycotina</taxon>
        <taxon>Sordariomycetes</taxon>
        <taxon>Xylariomycetidae</taxon>
        <taxon>Xylariales</taxon>
        <taxon>Xylariaceae</taxon>
        <taxon>Xylaria</taxon>
    </lineage>
</organism>